<dbReference type="Proteomes" id="UP001595617">
    <property type="component" value="Unassembled WGS sequence"/>
</dbReference>
<evidence type="ECO:0000313" key="3">
    <source>
        <dbReference type="Proteomes" id="UP001595617"/>
    </source>
</evidence>
<organism evidence="2 3">
    <name type="scientific">Saccharospirillum mangrovi</name>
    <dbReference type="NCBI Taxonomy" id="2161747"/>
    <lineage>
        <taxon>Bacteria</taxon>
        <taxon>Pseudomonadati</taxon>
        <taxon>Pseudomonadota</taxon>
        <taxon>Gammaproteobacteria</taxon>
        <taxon>Oceanospirillales</taxon>
        <taxon>Saccharospirillaceae</taxon>
        <taxon>Saccharospirillum</taxon>
    </lineage>
</organism>
<name>A0ABV7ZWZ9_9GAMM</name>
<evidence type="ECO:0000313" key="2">
    <source>
        <dbReference type="EMBL" id="MFC3852744.1"/>
    </source>
</evidence>
<feature type="chain" id="PRO_5046870705" evidence="1">
    <location>
        <begin position="22"/>
        <end position="559"/>
    </location>
</feature>
<protein>
    <submittedName>
        <fullName evidence="2">Uncharacterized protein</fullName>
    </submittedName>
</protein>
<dbReference type="RefSeq" id="WP_380695246.1">
    <property type="nucleotide sequence ID" value="NZ_JBHRYR010000003.1"/>
</dbReference>
<reference evidence="3" key="1">
    <citation type="journal article" date="2019" name="Int. J. Syst. Evol. Microbiol.">
        <title>The Global Catalogue of Microorganisms (GCM) 10K type strain sequencing project: providing services to taxonomists for standard genome sequencing and annotation.</title>
        <authorList>
            <consortium name="The Broad Institute Genomics Platform"/>
            <consortium name="The Broad Institute Genome Sequencing Center for Infectious Disease"/>
            <person name="Wu L."/>
            <person name="Ma J."/>
        </authorList>
    </citation>
    <scope>NUCLEOTIDE SEQUENCE [LARGE SCALE GENOMIC DNA]</scope>
    <source>
        <strain evidence="3">IBRC 10765</strain>
    </source>
</reference>
<feature type="signal peptide" evidence="1">
    <location>
        <begin position="1"/>
        <end position="21"/>
    </location>
</feature>
<comment type="caution">
    <text evidence="2">The sequence shown here is derived from an EMBL/GenBank/DDBJ whole genome shotgun (WGS) entry which is preliminary data.</text>
</comment>
<dbReference type="PROSITE" id="PS51257">
    <property type="entry name" value="PROKAR_LIPOPROTEIN"/>
    <property type="match status" value="1"/>
</dbReference>
<proteinExistence type="predicted"/>
<accession>A0ABV7ZWZ9</accession>
<dbReference type="EMBL" id="JBHRYR010000003">
    <property type="protein sequence ID" value="MFC3852744.1"/>
    <property type="molecule type" value="Genomic_DNA"/>
</dbReference>
<sequence>MNALMKTLPMVIAAATLVACNAEQDGGGNKAQNMNGQAVDGRIANGLVFVDRNGNGKWDPAIEASARTDSQGFFSFNPGDPEATPAVPAVDYCSLPNSDPLTRHCLEYSTNSSSAQIIITGGVDISTGERLKAAMALGTSLTDARATSATEMKRISPISTLLNAVTSASDREAILEAIAGSGANENDVLRTDFSTASDANQRRMLANAVIIVSLQNLVNDVKGEGSDDRTPAQRQQDVAKAIAQSIASGDNLLDNPTALNTFMTNQLTGTGVDSAQITRAQASANAVRTALKKIEDAPDSTNMAARIRTAEVVFQLARRSAVSNDADATTRIGEIDDTVLNTITTEIGNLGSGQDLDVQGFTDTIKSQNLGTADFAAARQSAALSALPDEAEWNDTWRVFEVDRSTIEEGDGDDINLDDSYFAFYLGGDENGGPIRACFNVVYKEGVEADNDFDLNKQFVSGNWDKISDARLAIELTWSKFTRDGQMVYLGNQARNTAPQTGNFDVFQLSHDGDDAEGSIKETVLLDTTLTSRLNDQDTVPLNNEGCEAIHNVLFPAAT</sequence>
<evidence type="ECO:0000256" key="1">
    <source>
        <dbReference type="SAM" id="SignalP"/>
    </source>
</evidence>
<keyword evidence="3" id="KW-1185">Reference proteome</keyword>
<gene>
    <name evidence="2" type="ORF">ACFOOG_07860</name>
</gene>
<keyword evidence="1" id="KW-0732">Signal</keyword>